<evidence type="ECO:0000256" key="8">
    <source>
        <dbReference type="SAM" id="Phobius"/>
    </source>
</evidence>
<protein>
    <submittedName>
        <fullName evidence="13">Mechanosensitive ion channel protein MscS</fullName>
    </submittedName>
</protein>
<reference evidence="13" key="1">
    <citation type="journal article" date="2023" name="Int. J. Syst. Evol. Microbiol.">
        <title>Sinisalibacter aestuarii sp. nov., isolated from estuarine sediment of the Arakawa River.</title>
        <authorList>
            <person name="Arafat S.T."/>
            <person name="Hirano S."/>
            <person name="Sato A."/>
            <person name="Takeuchi K."/>
            <person name="Yasuda T."/>
            <person name="Terahara T."/>
            <person name="Hamada M."/>
            <person name="Kobayashi T."/>
        </authorList>
    </citation>
    <scope>NUCLEOTIDE SEQUENCE</scope>
    <source>
        <strain evidence="13">B-399</strain>
    </source>
</reference>
<feature type="transmembrane region" description="Helical" evidence="8">
    <location>
        <begin position="275"/>
        <end position="296"/>
    </location>
</feature>
<dbReference type="Gene3D" id="1.10.287.1260">
    <property type="match status" value="1"/>
</dbReference>
<evidence type="ECO:0000256" key="9">
    <source>
        <dbReference type="SAM" id="SignalP"/>
    </source>
</evidence>
<feature type="transmembrane region" description="Helical" evidence="8">
    <location>
        <begin position="542"/>
        <end position="566"/>
    </location>
</feature>
<dbReference type="PANTHER" id="PTHR30347">
    <property type="entry name" value="POTASSIUM CHANNEL RELATED"/>
    <property type="match status" value="1"/>
</dbReference>
<evidence type="ECO:0000256" key="2">
    <source>
        <dbReference type="ARBA" id="ARBA00008017"/>
    </source>
</evidence>
<feature type="transmembrane region" description="Helical" evidence="8">
    <location>
        <begin position="424"/>
        <end position="451"/>
    </location>
</feature>
<dbReference type="InterPro" id="IPR010920">
    <property type="entry name" value="LSM_dom_sf"/>
</dbReference>
<feature type="compositionally biased region" description="Basic and acidic residues" evidence="7">
    <location>
        <begin position="845"/>
        <end position="858"/>
    </location>
</feature>
<comment type="subcellular location">
    <subcellularLocation>
        <location evidence="1">Cell membrane</location>
        <topology evidence="1">Multi-pass membrane protein</topology>
    </subcellularLocation>
</comment>
<feature type="transmembrane region" description="Helical" evidence="8">
    <location>
        <begin position="354"/>
        <end position="371"/>
    </location>
</feature>
<evidence type="ECO:0000313" key="13">
    <source>
        <dbReference type="EMBL" id="GKY89825.1"/>
    </source>
</evidence>
<feature type="domain" description="DUF3772" evidence="11">
    <location>
        <begin position="160"/>
        <end position="207"/>
    </location>
</feature>
<dbReference type="Pfam" id="PF12607">
    <property type="entry name" value="DUF3772"/>
    <property type="match status" value="1"/>
</dbReference>
<name>A0ABQ5LXX4_9RHOB</name>
<dbReference type="SUPFAM" id="SSF50182">
    <property type="entry name" value="Sm-like ribonucleoproteins"/>
    <property type="match status" value="1"/>
</dbReference>
<keyword evidence="9" id="KW-0732">Signal</keyword>
<feature type="transmembrane region" description="Helical" evidence="8">
    <location>
        <begin position="587"/>
        <end position="610"/>
    </location>
</feature>
<evidence type="ECO:0000256" key="1">
    <source>
        <dbReference type="ARBA" id="ARBA00004651"/>
    </source>
</evidence>
<dbReference type="InterPro" id="IPR006685">
    <property type="entry name" value="MscS_channel_2nd"/>
</dbReference>
<gene>
    <name evidence="13" type="ORF">STA1M1_36940</name>
</gene>
<dbReference type="RefSeq" id="WP_281843753.1">
    <property type="nucleotide sequence ID" value="NZ_BROH01000015.1"/>
</dbReference>
<feature type="transmembrane region" description="Helical" evidence="8">
    <location>
        <begin position="616"/>
        <end position="645"/>
    </location>
</feature>
<feature type="region of interest" description="Disordered" evidence="7">
    <location>
        <begin position="36"/>
        <end position="56"/>
    </location>
</feature>
<comment type="caution">
    <text evidence="13">The sequence shown here is derived from an EMBL/GenBank/DDBJ whole genome shotgun (WGS) entry which is preliminary data.</text>
</comment>
<dbReference type="InterPro" id="IPR049278">
    <property type="entry name" value="MS_channel_C"/>
</dbReference>
<evidence type="ECO:0000256" key="4">
    <source>
        <dbReference type="ARBA" id="ARBA00022692"/>
    </source>
</evidence>
<dbReference type="InterPro" id="IPR006686">
    <property type="entry name" value="MscS_channel_CS"/>
</dbReference>
<dbReference type="Gene3D" id="2.30.30.60">
    <property type="match status" value="1"/>
</dbReference>
<keyword evidence="14" id="KW-1185">Reference proteome</keyword>
<dbReference type="SUPFAM" id="SSF82861">
    <property type="entry name" value="Mechanosensitive channel protein MscS (YggB), transmembrane region"/>
    <property type="match status" value="1"/>
</dbReference>
<feature type="transmembrane region" description="Helical" evidence="8">
    <location>
        <begin position="498"/>
        <end position="522"/>
    </location>
</feature>
<comment type="similarity">
    <text evidence="2">Belongs to the MscS (TC 1.A.23) family.</text>
</comment>
<proteinExistence type="inferred from homology"/>
<feature type="domain" description="Mechanosensitive ion channel MscS" evidence="10">
    <location>
        <begin position="632"/>
        <end position="699"/>
    </location>
</feature>
<dbReference type="InterPro" id="IPR052702">
    <property type="entry name" value="MscS-like_channel"/>
</dbReference>
<dbReference type="InterPro" id="IPR011066">
    <property type="entry name" value="MscS_channel_C_sf"/>
</dbReference>
<organism evidence="13 14">
    <name type="scientific">Sinisalibacter aestuarii</name>
    <dbReference type="NCBI Taxonomy" id="2949426"/>
    <lineage>
        <taxon>Bacteria</taxon>
        <taxon>Pseudomonadati</taxon>
        <taxon>Pseudomonadota</taxon>
        <taxon>Alphaproteobacteria</taxon>
        <taxon>Rhodobacterales</taxon>
        <taxon>Roseobacteraceae</taxon>
        <taxon>Sinisalibacter</taxon>
    </lineage>
</organism>
<feature type="transmembrane region" description="Helical" evidence="8">
    <location>
        <begin position="463"/>
        <end position="486"/>
    </location>
</feature>
<dbReference type="PROSITE" id="PS01246">
    <property type="entry name" value="UPF0003"/>
    <property type="match status" value="1"/>
</dbReference>
<feature type="transmembrane region" description="Helical" evidence="8">
    <location>
        <begin position="236"/>
        <end position="255"/>
    </location>
</feature>
<dbReference type="Gene3D" id="3.30.70.100">
    <property type="match status" value="1"/>
</dbReference>
<evidence type="ECO:0000259" key="11">
    <source>
        <dbReference type="Pfam" id="PF12607"/>
    </source>
</evidence>
<dbReference type="PANTHER" id="PTHR30347:SF1">
    <property type="entry name" value="MECHANOSENSITIVE CHANNEL MSCK"/>
    <property type="match status" value="1"/>
</dbReference>
<evidence type="ECO:0000256" key="7">
    <source>
        <dbReference type="SAM" id="MobiDB-lite"/>
    </source>
</evidence>
<dbReference type="InterPro" id="IPR022249">
    <property type="entry name" value="DUF3772"/>
</dbReference>
<feature type="region of interest" description="Disordered" evidence="7">
    <location>
        <begin position="807"/>
        <end position="858"/>
    </location>
</feature>
<dbReference type="SUPFAM" id="SSF82689">
    <property type="entry name" value="Mechanosensitive channel protein MscS (YggB), C-terminal domain"/>
    <property type="match status" value="1"/>
</dbReference>
<sequence length="858" mass="91792">MRRFSALAALLALLTLTALPSTGRAQEAAGGDGAAVSAAGAESAPEQVLAEEGAAQLAPGSTTSTIDYAAWERVAVRAEQAVEAGRASDQALQNLRSELVGWREVFTRARADNQVRITTLRTQINTLGPAPAEGETEPVVISETRLELTRQLEEAQAPVKAAELALARANALINQIDSTLRARQTDALFALGPTPLNPALWGKAAEELLTTFNLSWAGVTSSWQTETQRAELRKNLPAALVLAVLALVLLVRGRIWVMRVGVKMRERGSGATLDVWSFILSLGQVLLPFFGLVALMEALRLTGALGLRAQLVADTLPGAGLLFFTARWIGNRVFGQPGADWQVFDLTPARRTEARLYSATLGFLLGLYAVLQRVMEYESYSDGSRAVLLFPVLGAVAFLQFRLGQILRRHAREVTGEGEEGGGFLARSAGFVGLLLKIVGVLGPVAVAIGYTGLGDRMLIPTVMSLGLIGVVLALHHFFVDLYALVVRADQAQAQEALVPVLASFVVALLAIPVLALFWGARVTDLTELWTTIGQGVTIGDTVIALSDLITFAIVFAIGYAATRLVQGTLKSTVLPKTRLDIGGQNAISSGIGYVGIFVAALVAITSAGINLSAFAIVAGALSVGIGFGLQNIVSNFVSGIILLIERPISKGDWIEVGGQMGFVRDISVRSTRIETFDRTDVILPNSDLISGVVTNYTRGNSVGRVIVPVGVAYGTDTKKVEDILREIANNHPLVTVNPPPSVFFMEFGADSLNFEIRAILRDVNFKLAVHSEMNHEIARRFAEEGIEIPFAQRDIWLRNPEVLAGAVAPPPAAPKPKARRKPAARPDETDTAAARAQLDVEDMQDTHGYGKEDSEDD</sequence>
<evidence type="ECO:0000256" key="6">
    <source>
        <dbReference type="ARBA" id="ARBA00023136"/>
    </source>
</evidence>
<feature type="domain" description="Mechanosensitive ion channel MscS C-terminal" evidence="12">
    <location>
        <begin position="707"/>
        <end position="789"/>
    </location>
</feature>
<evidence type="ECO:0000313" key="14">
    <source>
        <dbReference type="Proteomes" id="UP001144205"/>
    </source>
</evidence>
<keyword evidence="6 8" id="KW-0472">Membrane</keyword>
<evidence type="ECO:0000256" key="3">
    <source>
        <dbReference type="ARBA" id="ARBA00022475"/>
    </source>
</evidence>
<evidence type="ECO:0000259" key="12">
    <source>
        <dbReference type="Pfam" id="PF21082"/>
    </source>
</evidence>
<feature type="signal peptide" evidence="9">
    <location>
        <begin position="1"/>
        <end position="25"/>
    </location>
</feature>
<dbReference type="InterPro" id="IPR023408">
    <property type="entry name" value="MscS_beta-dom_sf"/>
</dbReference>
<feature type="transmembrane region" description="Helical" evidence="8">
    <location>
        <begin position="383"/>
        <end position="403"/>
    </location>
</feature>
<keyword evidence="3" id="KW-1003">Cell membrane</keyword>
<dbReference type="Proteomes" id="UP001144205">
    <property type="component" value="Unassembled WGS sequence"/>
</dbReference>
<accession>A0ABQ5LXX4</accession>
<dbReference type="Pfam" id="PF00924">
    <property type="entry name" value="MS_channel_2nd"/>
    <property type="match status" value="1"/>
</dbReference>
<keyword evidence="5 8" id="KW-1133">Transmembrane helix</keyword>
<evidence type="ECO:0000259" key="10">
    <source>
        <dbReference type="Pfam" id="PF00924"/>
    </source>
</evidence>
<dbReference type="InterPro" id="IPR011014">
    <property type="entry name" value="MscS_channel_TM-2"/>
</dbReference>
<keyword evidence="4 8" id="KW-0812">Transmembrane</keyword>
<evidence type="ECO:0000256" key="5">
    <source>
        <dbReference type="ARBA" id="ARBA00022989"/>
    </source>
</evidence>
<feature type="chain" id="PRO_5045122919" evidence="9">
    <location>
        <begin position="26"/>
        <end position="858"/>
    </location>
</feature>
<dbReference type="Pfam" id="PF21082">
    <property type="entry name" value="MS_channel_3rd"/>
    <property type="match status" value="1"/>
</dbReference>
<dbReference type="EMBL" id="BROH01000015">
    <property type="protein sequence ID" value="GKY89825.1"/>
    <property type="molecule type" value="Genomic_DNA"/>
</dbReference>